<proteinExistence type="predicted"/>
<dbReference type="SUPFAM" id="SSF55729">
    <property type="entry name" value="Acyl-CoA N-acyltransferases (Nat)"/>
    <property type="match status" value="1"/>
</dbReference>
<name>A0A370GVJ8_9BACI</name>
<dbReference type="RefSeq" id="WP_114743896.1">
    <property type="nucleotide sequence ID" value="NZ_QQAY01000001.1"/>
</dbReference>
<dbReference type="InterPro" id="IPR000182">
    <property type="entry name" value="GNAT_dom"/>
</dbReference>
<dbReference type="Gene3D" id="3.40.630.30">
    <property type="match status" value="1"/>
</dbReference>
<dbReference type="InterPro" id="IPR016181">
    <property type="entry name" value="Acyl_CoA_acyltransferase"/>
</dbReference>
<feature type="domain" description="N-acetyltransferase" evidence="1">
    <location>
        <begin position="14"/>
        <end position="155"/>
    </location>
</feature>
<comment type="caution">
    <text evidence="2">The sequence shown here is derived from an EMBL/GenBank/DDBJ whole genome shotgun (WGS) entry which is preliminary data.</text>
</comment>
<dbReference type="GO" id="GO:0016747">
    <property type="term" value="F:acyltransferase activity, transferring groups other than amino-acyl groups"/>
    <property type="evidence" value="ECO:0007669"/>
    <property type="project" value="InterPro"/>
</dbReference>
<dbReference type="EMBL" id="QQAY01000001">
    <property type="protein sequence ID" value="RDI47687.1"/>
    <property type="molecule type" value="Genomic_DNA"/>
</dbReference>
<accession>A0A370GVJ8</accession>
<sequence length="157" mass="18305">MIEFIDNHWEQREIELGIMNSNPAYNLLVNGREVLSEDDIQKEYEESKKLKTERYLVKIDGKALGVIDFCPLNLNDQMPWLGLLVMHRSVQANGLGKEVYIEFEKQLKKRNFNVIRLGVIEGNKKACGFWKSIGFSPYDEKMLNGKAIYCFQKDINR</sequence>
<protein>
    <submittedName>
        <fullName evidence="2">Acetyltransferase (GNAT) family protein</fullName>
    </submittedName>
</protein>
<keyword evidence="3" id="KW-1185">Reference proteome</keyword>
<dbReference type="AlphaFoldDB" id="A0A370GVJ8"/>
<dbReference type="CDD" id="cd04301">
    <property type="entry name" value="NAT_SF"/>
    <property type="match status" value="1"/>
</dbReference>
<dbReference type="Pfam" id="PF00583">
    <property type="entry name" value="Acetyltransf_1"/>
    <property type="match status" value="1"/>
</dbReference>
<dbReference type="PROSITE" id="PS51186">
    <property type="entry name" value="GNAT"/>
    <property type="match status" value="1"/>
</dbReference>
<dbReference type="Proteomes" id="UP000255326">
    <property type="component" value="Unassembled WGS sequence"/>
</dbReference>
<keyword evidence="2" id="KW-0808">Transferase</keyword>
<evidence type="ECO:0000313" key="2">
    <source>
        <dbReference type="EMBL" id="RDI47687.1"/>
    </source>
</evidence>
<dbReference type="OrthoDB" id="9782266at2"/>
<gene>
    <name evidence="2" type="ORF">DFR59_101348</name>
</gene>
<organism evidence="2 3">
    <name type="scientific">Falsibacillus pallidus</name>
    <dbReference type="NCBI Taxonomy" id="493781"/>
    <lineage>
        <taxon>Bacteria</taxon>
        <taxon>Bacillati</taxon>
        <taxon>Bacillota</taxon>
        <taxon>Bacilli</taxon>
        <taxon>Bacillales</taxon>
        <taxon>Bacillaceae</taxon>
        <taxon>Falsibacillus</taxon>
    </lineage>
</organism>
<reference evidence="2 3" key="1">
    <citation type="submission" date="2018-07" db="EMBL/GenBank/DDBJ databases">
        <title>Genomic Encyclopedia of Type Strains, Phase IV (KMG-IV): sequencing the most valuable type-strain genomes for metagenomic binning, comparative biology and taxonomic classification.</title>
        <authorList>
            <person name="Goeker M."/>
        </authorList>
    </citation>
    <scope>NUCLEOTIDE SEQUENCE [LARGE SCALE GENOMIC DNA]</scope>
    <source>
        <strain evidence="2 3">DSM 25281</strain>
    </source>
</reference>
<evidence type="ECO:0000313" key="3">
    <source>
        <dbReference type="Proteomes" id="UP000255326"/>
    </source>
</evidence>
<evidence type="ECO:0000259" key="1">
    <source>
        <dbReference type="PROSITE" id="PS51186"/>
    </source>
</evidence>